<protein>
    <recommendedName>
        <fullName evidence="5">Methyltransferase</fullName>
    </recommendedName>
</protein>
<dbReference type="PANTHER" id="PTHR34598:SF3">
    <property type="entry name" value="OXIDOREDUCTASE AN1597"/>
    <property type="match status" value="1"/>
</dbReference>
<keyword evidence="4" id="KW-1185">Reference proteome</keyword>
<organism evidence="3 4">
    <name type="scientific">Zymoseptoria tritici (strain ST99CH_3D7)</name>
    <dbReference type="NCBI Taxonomy" id="1276538"/>
    <lineage>
        <taxon>Eukaryota</taxon>
        <taxon>Fungi</taxon>
        <taxon>Dikarya</taxon>
        <taxon>Ascomycota</taxon>
        <taxon>Pezizomycotina</taxon>
        <taxon>Dothideomycetes</taxon>
        <taxon>Dothideomycetidae</taxon>
        <taxon>Mycosphaerellales</taxon>
        <taxon>Mycosphaerellaceae</taxon>
        <taxon>Zymoseptoria</taxon>
    </lineage>
</organism>
<dbReference type="AlphaFoldDB" id="A0A1X7RSZ5"/>
<evidence type="ECO:0000313" key="3">
    <source>
        <dbReference type="EMBL" id="SMQ50573.1"/>
    </source>
</evidence>
<gene>
    <name evidence="3" type="ORF">ZT3D7_G5726</name>
</gene>
<evidence type="ECO:0000313" key="4">
    <source>
        <dbReference type="Proteomes" id="UP000215127"/>
    </source>
</evidence>
<dbReference type="GO" id="GO:0016491">
    <property type="term" value="F:oxidoreductase activity"/>
    <property type="evidence" value="ECO:0007669"/>
    <property type="project" value="UniProtKB-KW"/>
</dbReference>
<dbReference type="PANTHER" id="PTHR34598">
    <property type="entry name" value="BLL6449 PROTEIN"/>
    <property type="match status" value="1"/>
</dbReference>
<proteinExistence type="inferred from homology"/>
<dbReference type="NCBIfam" id="NF041278">
    <property type="entry name" value="CmcJ_NvfI_EfuI"/>
    <property type="match status" value="1"/>
</dbReference>
<sequence length="278" mass="31804">MSITTEIYHLQEIPRYATEKPYTMRYVPEGGLAITNVAREKHTVAVQDIRDAKTNATLDRNGFMVSHLPVNAMSYDDYDSQEKIVNVYLPELEQILLQQFPGCTIDFVSYLIRKREASFPYSTGEQYSFGQPNIVAHVDATPNDMVRQIIRRHGADAQRLLKGRAQYITVWKPLRGPLHDYPLALCDRQSIDSALDLEPQDIVDKEEVLENIHIYRRPNHQWYYLSGQQTSEALIFRQADTRPNGYGTPHCAIKNPAAPADCTPRESIEVVAFVYSED</sequence>
<evidence type="ECO:0008006" key="5">
    <source>
        <dbReference type="Google" id="ProtNLM"/>
    </source>
</evidence>
<dbReference type="STRING" id="1276538.A0A1X7RSZ5"/>
<name>A0A1X7RSZ5_ZYMT9</name>
<reference evidence="3 4" key="1">
    <citation type="submission" date="2016-06" db="EMBL/GenBank/DDBJ databases">
        <authorList>
            <person name="Kjaerup R.B."/>
            <person name="Dalgaard T.S."/>
            <person name="Juul-Madsen H.R."/>
        </authorList>
    </citation>
    <scope>NUCLEOTIDE SEQUENCE [LARGE SCALE GENOMIC DNA]</scope>
</reference>
<dbReference type="EMBL" id="LT853696">
    <property type="protein sequence ID" value="SMQ50573.1"/>
    <property type="molecule type" value="Genomic_DNA"/>
</dbReference>
<evidence type="ECO:0000256" key="1">
    <source>
        <dbReference type="ARBA" id="ARBA00023002"/>
    </source>
</evidence>
<dbReference type="InterPro" id="IPR044053">
    <property type="entry name" value="AsaB-like"/>
</dbReference>
<comment type="similarity">
    <text evidence="2">Belongs to the asaB hydroxylase/desaturase family.</text>
</comment>
<keyword evidence="1" id="KW-0560">Oxidoreductase</keyword>
<accession>A0A1X7RSZ5</accession>
<evidence type="ECO:0000256" key="2">
    <source>
        <dbReference type="ARBA" id="ARBA00023604"/>
    </source>
</evidence>
<dbReference type="Proteomes" id="UP000215127">
    <property type="component" value="Chromosome 5"/>
</dbReference>